<dbReference type="Pfam" id="PF00754">
    <property type="entry name" value="F5_F8_type_C"/>
    <property type="match status" value="1"/>
</dbReference>
<dbReference type="InterPro" id="IPR008979">
    <property type="entry name" value="Galactose-bd-like_sf"/>
</dbReference>
<dbReference type="PROSITE" id="PS50022">
    <property type="entry name" value="FA58C_3"/>
    <property type="match status" value="1"/>
</dbReference>
<accession>A0A327ZE37</accession>
<protein>
    <submittedName>
        <fullName evidence="2">F5/8 type C domain-containing protein</fullName>
    </submittedName>
</protein>
<dbReference type="EMBL" id="QLMJ01000011">
    <property type="protein sequence ID" value="RAK34640.1"/>
    <property type="molecule type" value="Genomic_DNA"/>
</dbReference>
<feature type="domain" description="F5/8 type C" evidence="1">
    <location>
        <begin position="95"/>
        <end position="234"/>
    </location>
</feature>
<dbReference type="SUPFAM" id="SSF49785">
    <property type="entry name" value="Galactose-binding domain-like"/>
    <property type="match status" value="1"/>
</dbReference>
<dbReference type="Proteomes" id="UP000249341">
    <property type="component" value="Unassembled WGS sequence"/>
</dbReference>
<name>A0A327ZE37_9ACTN</name>
<evidence type="ECO:0000259" key="1">
    <source>
        <dbReference type="PROSITE" id="PS50022"/>
    </source>
</evidence>
<keyword evidence="3" id="KW-1185">Reference proteome</keyword>
<gene>
    <name evidence="2" type="ORF">B0I29_111242</name>
</gene>
<dbReference type="InterPro" id="IPR000421">
    <property type="entry name" value="FA58C"/>
</dbReference>
<evidence type="ECO:0000313" key="3">
    <source>
        <dbReference type="Proteomes" id="UP000249341"/>
    </source>
</evidence>
<proteinExistence type="predicted"/>
<reference evidence="2 3" key="1">
    <citation type="submission" date="2018-06" db="EMBL/GenBank/DDBJ databases">
        <title>Genomic Encyclopedia of Type Strains, Phase III (KMG-III): the genomes of soil and plant-associated and newly described type strains.</title>
        <authorList>
            <person name="Whitman W."/>
        </authorList>
    </citation>
    <scope>NUCLEOTIDE SEQUENCE [LARGE SCALE GENOMIC DNA]</scope>
    <source>
        <strain evidence="2 3">CGMCC 4.7090</strain>
    </source>
</reference>
<organism evidence="2 3">
    <name type="scientific">Actinoplanes lutulentus</name>
    <dbReference type="NCBI Taxonomy" id="1287878"/>
    <lineage>
        <taxon>Bacteria</taxon>
        <taxon>Bacillati</taxon>
        <taxon>Actinomycetota</taxon>
        <taxon>Actinomycetes</taxon>
        <taxon>Micromonosporales</taxon>
        <taxon>Micromonosporaceae</taxon>
        <taxon>Actinoplanes</taxon>
    </lineage>
</organism>
<evidence type="ECO:0000313" key="2">
    <source>
        <dbReference type="EMBL" id="RAK34640.1"/>
    </source>
</evidence>
<sequence length="234" mass="23912">MVFAVVVVLLAGAGVGWAYRRGLEKEGSGPAPLRVAEPVASEVGFPAVTGGSVEVAAPVTEGVAASVSVVPSVAASASPRVAASASASVAAASAATSPAVVGKANPKGVNLALAGAATASAVEGDPWLPANAIDGDATSRWSSGFSDPQWIIVDLKEQWQLSQVTLEWEHAYGVSYRIETSIDGKKWTAIYSTKAGKGGSVTVDASAAVARYVRMYGTERNSIYGYSLLELEVR</sequence>
<dbReference type="AlphaFoldDB" id="A0A327ZE37"/>
<dbReference type="Gene3D" id="2.60.120.260">
    <property type="entry name" value="Galactose-binding domain-like"/>
    <property type="match status" value="1"/>
</dbReference>
<comment type="caution">
    <text evidence="2">The sequence shown here is derived from an EMBL/GenBank/DDBJ whole genome shotgun (WGS) entry which is preliminary data.</text>
</comment>